<comment type="caution">
    <text evidence="2">The sequence shown here is derived from an EMBL/GenBank/DDBJ whole genome shotgun (WGS) entry which is preliminary data.</text>
</comment>
<evidence type="ECO:0000256" key="1">
    <source>
        <dbReference type="SAM" id="SignalP"/>
    </source>
</evidence>
<accession>A0ABV1GX25</accession>
<dbReference type="EMBL" id="JBBMFL010000005">
    <property type="protein sequence ID" value="MEQ2544617.1"/>
    <property type="molecule type" value="Genomic_DNA"/>
</dbReference>
<dbReference type="PROSITE" id="PS51257">
    <property type="entry name" value="PROKAR_LIPOPROTEIN"/>
    <property type="match status" value="1"/>
</dbReference>
<dbReference type="Pfam" id="PF22352">
    <property type="entry name" value="K319L-like_PKD"/>
    <property type="match status" value="1"/>
</dbReference>
<feature type="chain" id="PRO_5047497370" evidence="1">
    <location>
        <begin position="24"/>
        <end position="518"/>
    </location>
</feature>
<dbReference type="Gene3D" id="2.60.40.10">
    <property type="entry name" value="Immunoglobulins"/>
    <property type="match status" value="2"/>
</dbReference>
<reference evidence="2 3" key="1">
    <citation type="submission" date="2024-03" db="EMBL/GenBank/DDBJ databases">
        <title>Human intestinal bacterial collection.</title>
        <authorList>
            <person name="Pauvert C."/>
            <person name="Hitch T.C.A."/>
            <person name="Clavel T."/>
        </authorList>
    </citation>
    <scope>NUCLEOTIDE SEQUENCE [LARGE SCALE GENOMIC DNA]</scope>
    <source>
        <strain evidence="2 3">CLA-KB-H122</strain>
    </source>
</reference>
<sequence length="518" mass="56090">MKKFTFRTLLAVAAASVLLTACKDENDDGNTSKTTYEFSVKAEDNPIDAPADGKTYTILVTSTKTAQAGTSAVAYEVVSSPEWAPAELEQTALVITVAKNSSTEAREPGKVVLKQDESDKTLEITVNQAGFSNSMSLEAAYSTDRCKVLLIEPAITGFDQNPVYEWTVKGPGDAEAAEAGTDKTLSFIQLETGDYTISLTVTDDSGITETKSATVTVTTEATAYSPYISEVLEYKPAPTTSRAASIPFGPNDIYPTTVLKTATEKINGDFQSTNNGLSLGTLGGYIVFKFDHTVMNVTGLRDFRIGSFSGSSSYPAPGIVYVAFDQNGDGQPNDDEWYELAGSEYGKTGNRTGIKIVYDRPDNFNPSVNYGTGVDNYITYTINDNEPGSLSSGWMANVIPQWPYWLRTSDEDKTLTFTNVTMIPSNTPMSGSYPGTTQWYEYGYVCNSNPTDETNSSFDIGWAVDKKGNPVKLPGVDFIKVQTATLQYLGDFYGPACTQLNCAIDLHLKGTEIETIAQ</sequence>
<gene>
    <name evidence="2" type="ORF">WMO46_06610</name>
</gene>
<proteinExistence type="predicted"/>
<dbReference type="Proteomes" id="UP001460202">
    <property type="component" value="Unassembled WGS sequence"/>
</dbReference>
<dbReference type="InterPro" id="IPR035986">
    <property type="entry name" value="PKD_dom_sf"/>
</dbReference>
<dbReference type="SUPFAM" id="SSF49299">
    <property type="entry name" value="PKD domain"/>
    <property type="match status" value="1"/>
</dbReference>
<evidence type="ECO:0000313" key="2">
    <source>
        <dbReference type="EMBL" id="MEQ2544617.1"/>
    </source>
</evidence>
<keyword evidence="1" id="KW-0732">Signal</keyword>
<name>A0ABV1GX25_9BACT</name>
<feature type="signal peptide" evidence="1">
    <location>
        <begin position="1"/>
        <end position="23"/>
    </location>
</feature>
<keyword evidence="3" id="KW-1185">Reference proteome</keyword>
<dbReference type="RefSeq" id="WP_019149562.1">
    <property type="nucleotide sequence ID" value="NZ_JBBMFL010000005.1"/>
</dbReference>
<evidence type="ECO:0000313" key="3">
    <source>
        <dbReference type="Proteomes" id="UP001460202"/>
    </source>
</evidence>
<organism evidence="2 3">
    <name type="scientific">Alistipes intestinihominis</name>
    <dbReference type="NCBI Taxonomy" id="3133172"/>
    <lineage>
        <taxon>Bacteria</taxon>
        <taxon>Pseudomonadati</taxon>
        <taxon>Bacteroidota</taxon>
        <taxon>Bacteroidia</taxon>
        <taxon>Bacteroidales</taxon>
        <taxon>Rikenellaceae</taxon>
        <taxon>Alistipes</taxon>
    </lineage>
</organism>
<protein>
    <submittedName>
        <fullName evidence="2">BACON domain-containing carbohydrate-binding protein</fullName>
    </submittedName>
</protein>
<dbReference type="InterPro" id="IPR013783">
    <property type="entry name" value="Ig-like_fold"/>
</dbReference>